<evidence type="ECO:0000313" key="10">
    <source>
        <dbReference type="EMBL" id="KAK2727847.1"/>
    </source>
</evidence>
<dbReference type="GO" id="GO:0003964">
    <property type="term" value="F:RNA-directed DNA polymerase activity"/>
    <property type="evidence" value="ECO:0007669"/>
    <property type="project" value="UniProtKB-KW"/>
</dbReference>
<evidence type="ECO:0000259" key="9">
    <source>
        <dbReference type="Pfam" id="PF17917"/>
    </source>
</evidence>
<keyword evidence="1" id="KW-0808">Transferase</keyword>
<feature type="domain" description="Reverse transcriptase RNase H-like" evidence="9">
    <location>
        <begin position="257"/>
        <end position="307"/>
    </location>
</feature>
<dbReference type="SUPFAM" id="SSF56672">
    <property type="entry name" value="DNA/RNA polymerases"/>
    <property type="match status" value="1"/>
</dbReference>
<protein>
    <recommendedName>
        <fullName evidence="12">Reverse transcriptase RNase H-like domain-containing protein</fullName>
    </recommendedName>
</protein>
<dbReference type="InterPro" id="IPR050951">
    <property type="entry name" value="Retrovirus_Pol_polyprotein"/>
</dbReference>
<dbReference type="GO" id="GO:0004519">
    <property type="term" value="F:endonuclease activity"/>
    <property type="evidence" value="ECO:0007669"/>
    <property type="project" value="UniProtKB-KW"/>
</dbReference>
<dbReference type="GO" id="GO:0016787">
    <property type="term" value="F:hydrolase activity"/>
    <property type="evidence" value="ECO:0007669"/>
    <property type="project" value="UniProtKB-KW"/>
</dbReference>
<dbReference type="InterPro" id="IPR041373">
    <property type="entry name" value="RT_RNaseH"/>
</dbReference>
<evidence type="ECO:0000256" key="6">
    <source>
        <dbReference type="ARBA" id="ARBA00022918"/>
    </source>
</evidence>
<dbReference type="Pfam" id="PF17917">
    <property type="entry name" value="RT_RNaseH"/>
    <property type="match status" value="1"/>
</dbReference>
<dbReference type="PRINTS" id="PR02028">
    <property type="entry name" value="CMYCBINDINGP"/>
</dbReference>
<accession>A0AA88IWQ0</accession>
<evidence type="ECO:0000313" key="11">
    <source>
        <dbReference type="Proteomes" id="UP001187531"/>
    </source>
</evidence>
<keyword evidence="5" id="KW-0378">Hydrolase</keyword>
<dbReference type="CDD" id="cd01647">
    <property type="entry name" value="RT_LTR"/>
    <property type="match status" value="1"/>
</dbReference>
<keyword evidence="2" id="KW-0548">Nucleotidyltransferase</keyword>
<dbReference type="InterPro" id="IPR043128">
    <property type="entry name" value="Rev_trsase/Diguanyl_cyclase"/>
</dbReference>
<dbReference type="Pfam" id="PF00078">
    <property type="entry name" value="RVT_1"/>
    <property type="match status" value="1"/>
</dbReference>
<reference evidence="10" key="1">
    <citation type="submission" date="2023-07" db="EMBL/GenBank/DDBJ databases">
        <title>Chromosome-level genome assembly of Artemia franciscana.</title>
        <authorList>
            <person name="Jo E."/>
        </authorList>
    </citation>
    <scope>NUCLEOTIDE SEQUENCE</scope>
    <source>
        <tissue evidence="10">Whole body</tissue>
    </source>
</reference>
<evidence type="ECO:0008006" key="12">
    <source>
        <dbReference type="Google" id="ProtNLM"/>
    </source>
</evidence>
<keyword evidence="4" id="KW-0255">Endonuclease</keyword>
<evidence type="ECO:0000256" key="7">
    <source>
        <dbReference type="SAM" id="MobiDB-lite"/>
    </source>
</evidence>
<dbReference type="FunFam" id="3.30.70.270:FF:000003">
    <property type="entry name" value="Transposon Ty3-G Gag-Pol polyprotein"/>
    <property type="match status" value="1"/>
</dbReference>
<evidence type="ECO:0000256" key="5">
    <source>
        <dbReference type="ARBA" id="ARBA00022801"/>
    </source>
</evidence>
<evidence type="ECO:0000256" key="2">
    <source>
        <dbReference type="ARBA" id="ARBA00022695"/>
    </source>
</evidence>
<sequence>MKHKFKDELNRLEAININGKVSEPTDWVNAMVMVAKKDGSVHLCINPVDLNKAIRRPHYPIPTVEDATKDLHGISTVSKLDVPQDDLQRQTDEIFEGLESIRIIIDDILVYGKSQEEHDNRLRAVLKRAREKGVRFNREKCTLGIEQVKYFGHIISKEEIKQDPEKLNAIKKNAKSNNQGRTLNLSGHAQFPIPIHPQSLIQKQDPTTPHTRSIVRVEITSRRMLQRHQARSQTMETFVATHLELSARLNETTRNSKRNVRIVYGLKHFHHHIYGRKVTVTTDHRPLETILSKPLHQAPTRLQRMMIQTLPYDLEVIYSPGSDIPIADALSRLHLPDTDFQMQRDIEAHVHSVMKTLPVSDSKLRKIHQLTEHDKQLKMEKKRQDDFKEYVKNSGVHECLTDILVQLYEEPKQPENAIRFIYEQLGKKLESASARPDPGKRSEEPAVQPETEAETTLKAEDIELPTERLQEKITPQ</sequence>
<dbReference type="Gene3D" id="3.10.10.10">
    <property type="entry name" value="HIV Type 1 Reverse Transcriptase, subunit A, domain 1"/>
    <property type="match status" value="1"/>
</dbReference>
<dbReference type="Proteomes" id="UP001187531">
    <property type="component" value="Unassembled WGS sequence"/>
</dbReference>
<evidence type="ECO:0000256" key="4">
    <source>
        <dbReference type="ARBA" id="ARBA00022759"/>
    </source>
</evidence>
<feature type="compositionally biased region" description="Basic and acidic residues" evidence="7">
    <location>
        <begin position="455"/>
        <end position="476"/>
    </location>
</feature>
<feature type="domain" description="Reverse transcriptase" evidence="8">
    <location>
        <begin position="92"/>
        <end position="155"/>
    </location>
</feature>
<comment type="caution">
    <text evidence="10">The sequence shown here is derived from an EMBL/GenBank/DDBJ whole genome shotgun (WGS) entry which is preliminary data.</text>
</comment>
<proteinExistence type="predicted"/>
<dbReference type="AlphaFoldDB" id="A0AA88IWQ0"/>
<evidence type="ECO:0000259" key="8">
    <source>
        <dbReference type="Pfam" id="PF00078"/>
    </source>
</evidence>
<evidence type="ECO:0000256" key="1">
    <source>
        <dbReference type="ARBA" id="ARBA00022679"/>
    </source>
</evidence>
<organism evidence="10 11">
    <name type="scientific">Artemia franciscana</name>
    <name type="common">Brine shrimp</name>
    <name type="synonym">Artemia sanfranciscana</name>
    <dbReference type="NCBI Taxonomy" id="6661"/>
    <lineage>
        <taxon>Eukaryota</taxon>
        <taxon>Metazoa</taxon>
        <taxon>Ecdysozoa</taxon>
        <taxon>Arthropoda</taxon>
        <taxon>Crustacea</taxon>
        <taxon>Branchiopoda</taxon>
        <taxon>Anostraca</taxon>
        <taxon>Artemiidae</taxon>
        <taxon>Artemia</taxon>
    </lineage>
</organism>
<keyword evidence="6" id="KW-0695">RNA-directed DNA polymerase</keyword>
<dbReference type="InterPro" id="IPR000477">
    <property type="entry name" value="RT_dom"/>
</dbReference>
<dbReference type="PANTHER" id="PTHR37984:SF9">
    <property type="entry name" value="INTEGRASE CATALYTIC DOMAIN-CONTAINING PROTEIN"/>
    <property type="match status" value="1"/>
</dbReference>
<gene>
    <name evidence="10" type="ORF">QYM36_008358</name>
</gene>
<keyword evidence="11" id="KW-1185">Reference proteome</keyword>
<evidence type="ECO:0000256" key="3">
    <source>
        <dbReference type="ARBA" id="ARBA00022722"/>
    </source>
</evidence>
<keyword evidence="3" id="KW-0540">Nuclease</keyword>
<dbReference type="EMBL" id="JAVRJZ010000001">
    <property type="protein sequence ID" value="KAK2727847.1"/>
    <property type="molecule type" value="Genomic_DNA"/>
</dbReference>
<name>A0AA88IWQ0_ARTSF</name>
<feature type="region of interest" description="Disordered" evidence="7">
    <location>
        <begin position="429"/>
        <end position="476"/>
    </location>
</feature>
<dbReference type="Gene3D" id="3.30.70.270">
    <property type="match status" value="2"/>
</dbReference>
<dbReference type="InterPro" id="IPR043502">
    <property type="entry name" value="DNA/RNA_pol_sf"/>
</dbReference>
<dbReference type="PANTHER" id="PTHR37984">
    <property type="entry name" value="PROTEIN CBG26694"/>
    <property type="match status" value="1"/>
</dbReference>